<keyword evidence="1" id="KW-0479">Metal-binding</keyword>
<dbReference type="Proteomes" id="UP001314263">
    <property type="component" value="Unassembled WGS sequence"/>
</dbReference>
<evidence type="ECO:0000256" key="5">
    <source>
        <dbReference type="ARBA" id="ARBA00023295"/>
    </source>
</evidence>
<dbReference type="GO" id="GO:0005737">
    <property type="term" value="C:cytoplasm"/>
    <property type="evidence" value="ECO:0007669"/>
    <property type="project" value="TreeGrafter"/>
</dbReference>
<dbReference type="PANTHER" id="PTHR42909">
    <property type="entry name" value="ZGC:136858"/>
    <property type="match status" value="1"/>
</dbReference>
<evidence type="ECO:0000256" key="1">
    <source>
        <dbReference type="ARBA" id="ARBA00022723"/>
    </source>
</evidence>
<organism evidence="7 8">
    <name type="scientific">Coccomyxa viridis</name>
    <dbReference type="NCBI Taxonomy" id="1274662"/>
    <lineage>
        <taxon>Eukaryota</taxon>
        <taxon>Viridiplantae</taxon>
        <taxon>Chlorophyta</taxon>
        <taxon>core chlorophytes</taxon>
        <taxon>Trebouxiophyceae</taxon>
        <taxon>Trebouxiophyceae incertae sedis</taxon>
        <taxon>Coccomyxaceae</taxon>
        <taxon>Coccomyxa</taxon>
    </lineage>
</organism>
<dbReference type="GO" id="GO:0046872">
    <property type="term" value="F:metal ion binding"/>
    <property type="evidence" value="ECO:0007669"/>
    <property type="project" value="UniProtKB-KW"/>
</dbReference>
<protein>
    <recommendedName>
        <fullName evidence="9">Pseudouridine-5'-phosphate glycosidase</fullName>
    </recommendedName>
</protein>
<sequence>MSARDAEQDTENARPGPSWSDRLPALSTGVTQLSNNFSSIAQRITPARNGEQEDGQSWQRRIANLSGQLTGALSSAFGSADSATAQGQLVISPDVIKALRENTAVVALESTIISHGMPYPQNLETARAVEAVVRQHGATPATIAILSGVPHIGLTGAELELLASRGPQVVKTSRRDLALVMAKGLDGATTVSATMLLAARAGIQVFVTGGIGGVHRGGEVTMDVSADLTELGRTPVTVVCAGVKSILDIPRTLEYLETQGVCVAAYGADEFPAFFTRRSGCAAPARIDTPELAAAMIRHSARLGLGSGAVIGVPIPEEHAAAGAKVEQASQQALDEAQQKSLQGSEITPFLLGRIKELTGGESLKANIALIKNNAAVGAQIASALAAS</sequence>
<gene>
    <name evidence="7" type="ORF">CVIRNUC_008876</name>
</gene>
<reference evidence="7 8" key="1">
    <citation type="submission" date="2023-10" db="EMBL/GenBank/DDBJ databases">
        <authorList>
            <person name="Maclean D."/>
            <person name="Macfadyen A."/>
        </authorList>
    </citation>
    <scope>NUCLEOTIDE SEQUENCE [LARGE SCALE GENOMIC DNA]</scope>
</reference>
<dbReference type="PANTHER" id="PTHR42909:SF1">
    <property type="entry name" value="CARBOHYDRATE KINASE PFKB DOMAIN-CONTAINING PROTEIN"/>
    <property type="match status" value="1"/>
</dbReference>
<keyword evidence="2" id="KW-0378">Hydrolase</keyword>
<evidence type="ECO:0000313" key="8">
    <source>
        <dbReference type="Proteomes" id="UP001314263"/>
    </source>
</evidence>
<proteinExistence type="inferred from homology"/>
<dbReference type="HAMAP" id="MF_01876">
    <property type="entry name" value="PsiMP_glycosidase"/>
    <property type="match status" value="1"/>
</dbReference>
<evidence type="ECO:0008006" key="9">
    <source>
        <dbReference type="Google" id="ProtNLM"/>
    </source>
</evidence>
<feature type="region of interest" description="Disordered" evidence="6">
    <location>
        <begin position="1"/>
        <end position="24"/>
    </location>
</feature>
<evidence type="ECO:0000256" key="6">
    <source>
        <dbReference type="SAM" id="MobiDB-lite"/>
    </source>
</evidence>
<dbReference type="Gene3D" id="3.40.1790.10">
    <property type="entry name" value="Indigoidine synthase domain"/>
    <property type="match status" value="1"/>
</dbReference>
<evidence type="ECO:0000256" key="4">
    <source>
        <dbReference type="ARBA" id="ARBA00023239"/>
    </source>
</evidence>
<dbReference type="InterPro" id="IPR007342">
    <property type="entry name" value="PsuG"/>
</dbReference>
<dbReference type="SUPFAM" id="SSF110581">
    <property type="entry name" value="Indigoidine synthase A-like"/>
    <property type="match status" value="1"/>
</dbReference>
<dbReference type="GO" id="GO:0016798">
    <property type="term" value="F:hydrolase activity, acting on glycosyl bonds"/>
    <property type="evidence" value="ECO:0007669"/>
    <property type="project" value="UniProtKB-KW"/>
</dbReference>
<keyword evidence="4" id="KW-0456">Lyase</keyword>
<dbReference type="EMBL" id="CAUYUE010000013">
    <property type="protein sequence ID" value="CAK0785665.1"/>
    <property type="molecule type" value="Genomic_DNA"/>
</dbReference>
<dbReference type="GO" id="GO:0004730">
    <property type="term" value="F:pseudouridylate synthase activity"/>
    <property type="evidence" value="ECO:0007669"/>
    <property type="project" value="InterPro"/>
</dbReference>
<dbReference type="Pfam" id="PF04227">
    <property type="entry name" value="Indigoidine_A"/>
    <property type="match status" value="1"/>
</dbReference>
<keyword evidence="8" id="KW-1185">Reference proteome</keyword>
<dbReference type="AlphaFoldDB" id="A0AAV1IGT0"/>
<accession>A0AAV1IGT0</accession>
<evidence type="ECO:0000313" key="7">
    <source>
        <dbReference type="EMBL" id="CAK0785665.1"/>
    </source>
</evidence>
<evidence type="ECO:0000256" key="2">
    <source>
        <dbReference type="ARBA" id="ARBA00022801"/>
    </source>
</evidence>
<comment type="caution">
    <text evidence="7">The sequence shown here is derived from an EMBL/GenBank/DDBJ whole genome shotgun (WGS) entry which is preliminary data.</text>
</comment>
<keyword evidence="3" id="KW-0464">Manganese</keyword>
<name>A0AAV1IGT0_9CHLO</name>
<keyword evidence="5" id="KW-0326">Glycosidase</keyword>
<dbReference type="InterPro" id="IPR022830">
    <property type="entry name" value="Indigdn_synthA-like"/>
</dbReference>
<evidence type="ECO:0000256" key="3">
    <source>
        <dbReference type="ARBA" id="ARBA00023211"/>
    </source>
</evidence>